<comment type="subcellular location">
    <subcellularLocation>
        <location evidence="1">Membrane</location>
        <topology evidence="1">Multi-pass membrane protein</topology>
    </subcellularLocation>
</comment>
<reference evidence="4" key="1">
    <citation type="submission" date="2025-08" db="UniProtKB">
        <authorList>
            <consortium name="RefSeq"/>
        </authorList>
    </citation>
    <scope>IDENTIFICATION</scope>
    <source>
        <tissue evidence="4">Muscle</tissue>
    </source>
</reference>
<dbReference type="RefSeq" id="XP_022256600.1">
    <property type="nucleotide sequence ID" value="XM_022400892.1"/>
</dbReference>
<evidence type="ECO:0000256" key="2">
    <source>
        <dbReference type="SAM" id="MobiDB-lite"/>
    </source>
</evidence>
<keyword evidence="1" id="KW-1133">Transmembrane helix</keyword>
<comment type="caution">
    <text evidence="1">Lacks conserved residue(s) required for the propagation of feature annotation.</text>
</comment>
<feature type="compositionally biased region" description="Polar residues" evidence="2">
    <location>
        <begin position="266"/>
        <end position="281"/>
    </location>
</feature>
<dbReference type="PANTHER" id="PTHR12300">
    <property type="entry name" value="HVA22-LIKE PROTEINS"/>
    <property type="match status" value="1"/>
</dbReference>
<sequence length="304" mass="35289">MMGDLEDYRRSRELAKQELRKSKRVYGKRLVFGTLYPAYASYKAVRTKNVKEYVKWMMYWIVFALFTFVETLFDIVVSFWLPFYYEMKILFVLWLLSPATKGSSILYRKFVHPQFMKREKEIDECLATARDRGYASLVHLSSRGLSYASAVIMQTAMRGQMSIVNHIRKSYSMTALDKEFPPEVSEAQLDGVDRRLESSPLQHRWHSDATIPENEDQSTNFQETAISRSRSKSHQGSTSETYEGNSLRRTRSESKAPRKVRVAVHPTTQATSRTASVSHTDINAYATFPRSRTRTTKKKQTKQL</sequence>
<protein>
    <recommendedName>
        <fullName evidence="1">Receptor expression-enhancing protein</fullName>
    </recommendedName>
</protein>
<gene>
    <name evidence="4" type="primary">LOC106472295</name>
</gene>
<dbReference type="Proteomes" id="UP000694941">
    <property type="component" value="Unplaced"/>
</dbReference>
<accession>A0ABM1TL44</accession>
<name>A0ABM1TL44_LIMPO</name>
<proteinExistence type="inferred from homology"/>
<feature type="compositionally biased region" description="Polar residues" evidence="2">
    <location>
        <begin position="217"/>
        <end position="244"/>
    </location>
</feature>
<feature type="compositionally biased region" description="Basic residues" evidence="2">
    <location>
        <begin position="291"/>
        <end position="304"/>
    </location>
</feature>
<dbReference type="Pfam" id="PF03134">
    <property type="entry name" value="TB2_DP1_HVA22"/>
    <property type="match status" value="1"/>
</dbReference>
<comment type="similarity">
    <text evidence="1">Belongs to the DP1 family.</text>
</comment>
<dbReference type="GeneID" id="106472295"/>
<feature type="transmembrane region" description="Helical" evidence="1">
    <location>
        <begin position="56"/>
        <end position="83"/>
    </location>
</feature>
<dbReference type="PANTHER" id="PTHR12300:SF117">
    <property type="entry name" value="LP05237P-RELATED"/>
    <property type="match status" value="1"/>
</dbReference>
<feature type="region of interest" description="Disordered" evidence="2">
    <location>
        <begin position="198"/>
        <end position="304"/>
    </location>
</feature>
<evidence type="ECO:0000256" key="1">
    <source>
        <dbReference type="RuleBase" id="RU362006"/>
    </source>
</evidence>
<evidence type="ECO:0000313" key="3">
    <source>
        <dbReference type="Proteomes" id="UP000694941"/>
    </source>
</evidence>
<evidence type="ECO:0000313" key="4">
    <source>
        <dbReference type="RefSeq" id="XP_022256600.1"/>
    </source>
</evidence>
<keyword evidence="1" id="KW-0812">Transmembrane</keyword>
<organism evidence="3 4">
    <name type="scientific">Limulus polyphemus</name>
    <name type="common">Atlantic horseshoe crab</name>
    <dbReference type="NCBI Taxonomy" id="6850"/>
    <lineage>
        <taxon>Eukaryota</taxon>
        <taxon>Metazoa</taxon>
        <taxon>Ecdysozoa</taxon>
        <taxon>Arthropoda</taxon>
        <taxon>Chelicerata</taxon>
        <taxon>Merostomata</taxon>
        <taxon>Xiphosura</taxon>
        <taxon>Limulidae</taxon>
        <taxon>Limulus</taxon>
    </lineage>
</organism>
<keyword evidence="3" id="KW-1185">Reference proteome</keyword>
<dbReference type="InterPro" id="IPR004345">
    <property type="entry name" value="TB2_DP1_HVA22"/>
</dbReference>
<keyword evidence="1" id="KW-0472">Membrane</keyword>